<dbReference type="EMBL" id="FXAU01000003">
    <property type="protein sequence ID" value="SMG28548.1"/>
    <property type="molecule type" value="Genomic_DNA"/>
</dbReference>
<proteinExistence type="predicted"/>
<protein>
    <recommendedName>
        <fullName evidence="3">HmuY protein</fullName>
    </recommendedName>
</protein>
<name>A0A1X7JKL3_9SPHI</name>
<dbReference type="RefSeq" id="WP_085472584.1">
    <property type="nucleotide sequence ID" value="NZ_FXAU01000003.1"/>
</dbReference>
<accession>A0A1X7JKL3</accession>
<dbReference type="AlphaFoldDB" id="A0A1X7JKL3"/>
<dbReference type="PROSITE" id="PS51257">
    <property type="entry name" value="PROKAR_LIPOPROTEIN"/>
    <property type="match status" value="1"/>
</dbReference>
<dbReference type="OrthoDB" id="704304at2"/>
<evidence type="ECO:0000313" key="2">
    <source>
        <dbReference type="Proteomes" id="UP000192980"/>
    </source>
</evidence>
<reference evidence="1 2" key="1">
    <citation type="submission" date="2017-04" db="EMBL/GenBank/DDBJ databases">
        <authorList>
            <person name="Afonso C.L."/>
            <person name="Miller P.J."/>
            <person name="Scott M.A."/>
            <person name="Spackman E."/>
            <person name="Goraichik I."/>
            <person name="Dimitrov K.M."/>
            <person name="Suarez D.L."/>
            <person name="Swayne D.E."/>
        </authorList>
    </citation>
    <scope>NUCLEOTIDE SEQUENCE [LARGE SCALE GENOMIC DNA]</scope>
    <source>
        <strain evidence="1 2">DSM 22418</strain>
    </source>
</reference>
<dbReference type="STRING" id="561061.SAMN05660862_1817"/>
<gene>
    <name evidence="1" type="ORF">SAMN05660862_1817</name>
</gene>
<evidence type="ECO:0000313" key="1">
    <source>
        <dbReference type="EMBL" id="SMG28548.1"/>
    </source>
</evidence>
<evidence type="ECO:0008006" key="3">
    <source>
        <dbReference type="Google" id="ProtNLM"/>
    </source>
</evidence>
<organism evidence="1 2">
    <name type="scientific">Sphingobacterium psychroaquaticum</name>
    <dbReference type="NCBI Taxonomy" id="561061"/>
    <lineage>
        <taxon>Bacteria</taxon>
        <taxon>Pseudomonadati</taxon>
        <taxon>Bacteroidota</taxon>
        <taxon>Sphingobacteriia</taxon>
        <taxon>Sphingobacteriales</taxon>
        <taxon>Sphingobacteriaceae</taxon>
        <taxon>Sphingobacterium</taxon>
    </lineage>
</organism>
<keyword evidence="2" id="KW-1185">Reference proteome</keyword>
<dbReference type="Proteomes" id="UP000192980">
    <property type="component" value="Unassembled WGS sequence"/>
</dbReference>
<sequence length="228" mass="25921">MNKLFKMTVLACVITVGFTACDKDDKPAQEEKEYQAKVMVKEGETVDLTKVSKTKNSEGTINRKGQIYSVRNFRQFTLGEDGKPTTTVAKNFYIDFKENDGVTEAEAVITLPAELTAILKSNTEKGYTLRYIDKAFDAVTANDTFLEAPNNTLGLESQYTPNVIGWLIYTGRPNHQVNTKTGRTIVVLKDNKPFFKFRVNSVYSNETMEKEVQPGNYFYYSIDYQEFK</sequence>